<dbReference type="InterPro" id="IPR002110">
    <property type="entry name" value="Ankyrin_rpt"/>
</dbReference>
<dbReference type="PANTHER" id="PTHR10117">
    <property type="entry name" value="TRANSIENT RECEPTOR POTENTIAL CHANNEL"/>
    <property type="match status" value="1"/>
</dbReference>
<dbReference type="InterPro" id="IPR005821">
    <property type="entry name" value="Ion_trans_dom"/>
</dbReference>
<evidence type="ECO:0000313" key="12">
    <source>
        <dbReference type="EMBL" id="KAJ8024399.1"/>
    </source>
</evidence>
<feature type="repeat" description="ANK" evidence="8">
    <location>
        <begin position="132"/>
        <end position="164"/>
    </location>
</feature>
<evidence type="ECO:0000256" key="10">
    <source>
        <dbReference type="SAM" id="Phobius"/>
    </source>
</evidence>
<evidence type="ECO:0000256" key="8">
    <source>
        <dbReference type="PROSITE-ProRule" id="PRU00023"/>
    </source>
</evidence>
<feature type="transmembrane region" description="Helical" evidence="10">
    <location>
        <begin position="551"/>
        <end position="572"/>
    </location>
</feature>
<comment type="subcellular location">
    <subcellularLocation>
        <location evidence="1">Membrane</location>
        <topology evidence="1">Multi-pass membrane protein</topology>
    </subcellularLocation>
</comment>
<dbReference type="AlphaFoldDB" id="A0A9Q0YL78"/>
<feature type="domain" description="Ion transport" evidence="11">
    <location>
        <begin position="380"/>
        <end position="688"/>
    </location>
</feature>
<evidence type="ECO:0000256" key="4">
    <source>
        <dbReference type="ARBA" id="ARBA00022989"/>
    </source>
</evidence>
<feature type="compositionally biased region" description="Basic and acidic residues" evidence="9">
    <location>
        <begin position="37"/>
        <end position="55"/>
    </location>
</feature>
<keyword evidence="2" id="KW-0813">Transport</keyword>
<dbReference type="Gene3D" id="1.25.40.20">
    <property type="entry name" value="Ankyrin repeat-containing domain"/>
    <property type="match status" value="1"/>
</dbReference>
<feature type="transmembrane region" description="Helical" evidence="10">
    <location>
        <begin position="336"/>
        <end position="357"/>
    </location>
</feature>
<dbReference type="GO" id="GO:0015279">
    <property type="term" value="F:store-operated calcium channel activity"/>
    <property type="evidence" value="ECO:0007669"/>
    <property type="project" value="TreeGrafter"/>
</dbReference>
<feature type="transmembrane region" description="Helical" evidence="10">
    <location>
        <begin position="459"/>
        <end position="482"/>
    </location>
</feature>
<dbReference type="Pfam" id="PF00520">
    <property type="entry name" value="Ion_trans"/>
    <property type="match status" value="1"/>
</dbReference>
<proteinExistence type="predicted"/>
<dbReference type="Proteomes" id="UP001152320">
    <property type="component" value="Chromosome 18"/>
</dbReference>
<dbReference type="EMBL" id="JAIZAY010000018">
    <property type="protein sequence ID" value="KAJ8024399.1"/>
    <property type="molecule type" value="Genomic_DNA"/>
</dbReference>
<dbReference type="InterPro" id="IPR002153">
    <property type="entry name" value="TRPC_channel"/>
</dbReference>
<dbReference type="PROSITE" id="PS50088">
    <property type="entry name" value="ANK_REPEAT"/>
    <property type="match status" value="1"/>
</dbReference>
<name>A0A9Q0YL78_HOLLE</name>
<keyword evidence="3 10" id="KW-0812">Transmembrane</keyword>
<evidence type="ECO:0000256" key="3">
    <source>
        <dbReference type="ARBA" id="ARBA00022692"/>
    </source>
</evidence>
<protein>
    <submittedName>
        <fullName evidence="12">Short transient receptor potential channel 5</fullName>
    </submittedName>
</protein>
<reference evidence="12" key="1">
    <citation type="submission" date="2021-10" db="EMBL/GenBank/DDBJ databases">
        <title>Tropical sea cucumber genome reveals ecological adaptation and Cuvierian tubules defense mechanism.</title>
        <authorList>
            <person name="Chen T."/>
        </authorList>
    </citation>
    <scope>NUCLEOTIDE SEQUENCE</scope>
    <source>
        <strain evidence="12">Nanhai2018</strain>
        <tissue evidence="12">Muscle</tissue>
    </source>
</reference>
<accession>A0A9Q0YL78</accession>
<feature type="transmembrane region" description="Helical" evidence="10">
    <location>
        <begin position="428"/>
        <end position="447"/>
    </location>
</feature>
<dbReference type="InterPro" id="IPR036770">
    <property type="entry name" value="Ankyrin_rpt-contain_sf"/>
</dbReference>
<sequence length="919" mass="105761">MLRFTHTRKKPKYPTKVAMHNLDSATYCTIGGETSDSENRDGSDESDDHQETDVSHDLDVTTIKEAITESDFVCLKTLLEAGVPIEDNLFYAISCGSLNAVKMICAYLKMWKGVQQLHEVINGQPKGVDYLSTATPLQIAAQHNDYEIVKVLTRHGAVMPRLDMCLNQVESDIIVRSLVFLLYMRAVCSPAMLVAKETNPVGRALRLAINLEDNSFINETNGWFVNHRSFTESLNSIRFTLEEFLCDILNHCKNRQEVDAILEVQANHKFDEEDEEPEGFLKMLNTWEDSVLPPGLEQAIALRFKKYVSHPYVQMVLMERAFDGPVPWSRMCSFRFGLFSTLLVLISPFLCVAYALFPFPKLVKLMQTPYVRVLNTFSSHLFFMCFLLLTALNMRFSTVDCPDIPNQVLTNVNCVLVEHRFWDIKSRVWILSLIILGEAMWLLYNFYRTGIRTFMRQVWNWINIIQTTVFFISLCAHITSMVQTRSHWNAIMNPNATLPSFLVGRPNSIPKYVEIGPHLFETSRQDWETYDSVLLAELTFAIGNILTVQRLLYTFTLLEFFGPLVISISRLFKILSQFLITTILILVAFALGLTQLFAPYQQLPPCENANEESYCGDVEMFRSFRQSLLTLFWSIFGDFKITAMTLPQNLRLINYSGHILHAIFVVLMTIVILNMLIATIINVYDSIRGNLDQEWKFARTKLLEEYLGDRANLPAPYNVIPSVRFIYQTLSSVYHYLSNKTRKIKSKVMNTDFGSEYNWSRHYHDTTGEGNLRQINFKVRHKVVTDVVGRYKNDVFSCYNWTTEREEGIEHLPIIHRAARRNSSIYNKHAYKSNSIRRRKTAVSQGEHVCSNRASFCFQPIFETEEGNNRHDLDTARQYSRHSQPLLSLPVHKPVPRKSASLTDVKFPSTDEQATISLV</sequence>
<dbReference type="GO" id="GO:0051480">
    <property type="term" value="P:regulation of cytosolic calcium ion concentration"/>
    <property type="evidence" value="ECO:0007669"/>
    <property type="project" value="TreeGrafter"/>
</dbReference>
<evidence type="ECO:0000313" key="13">
    <source>
        <dbReference type="Proteomes" id="UP001152320"/>
    </source>
</evidence>
<dbReference type="PRINTS" id="PR01097">
    <property type="entry name" value="TRNSRECEPTRP"/>
</dbReference>
<keyword evidence="5" id="KW-0406">Ion transport</keyword>
<dbReference type="PANTHER" id="PTHR10117:SF54">
    <property type="entry name" value="TRANSIENT RECEPTOR POTENTIAL-GAMMA PROTEIN"/>
    <property type="match status" value="1"/>
</dbReference>
<evidence type="ECO:0000259" key="11">
    <source>
        <dbReference type="Pfam" id="PF00520"/>
    </source>
</evidence>
<feature type="region of interest" description="Disordered" evidence="9">
    <location>
        <begin position="33"/>
        <end position="55"/>
    </location>
</feature>
<evidence type="ECO:0000256" key="1">
    <source>
        <dbReference type="ARBA" id="ARBA00004141"/>
    </source>
</evidence>
<dbReference type="GO" id="GO:0070679">
    <property type="term" value="F:inositol 1,4,5 trisphosphate binding"/>
    <property type="evidence" value="ECO:0007669"/>
    <property type="project" value="TreeGrafter"/>
</dbReference>
<evidence type="ECO:0000256" key="6">
    <source>
        <dbReference type="ARBA" id="ARBA00023136"/>
    </source>
</evidence>
<evidence type="ECO:0000256" key="9">
    <source>
        <dbReference type="SAM" id="MobiDB-lite"/>
    </source>
</evidence>
<keyword evidence="8" id="KW-0040">ANK repeat</keyword>
<dbReference type="OrthoDB" id="2373987at2759"/>
<evidence type="ECO:0000256" key="5">
    <source>
        <dbReference type="ARBA" id="ARBA00023065"/>
    </source>
</evidence>
<evidence type="ECO:0000256" key="7">
    <source>
        <dbReference type="ARBA" id="ARBA00023303"/>
    </source>
</evidence>
<feature type="transmembrane region" description="Helical" evidence="10">
    <location>
        <begin position="659"/>
        <end position="684"/>
    </location>
</feature>
<dbReference type="PROSITE" id="PS50297">
    <property type="entry name" value="ANK_REP_REGION"/>
    <property type="match status" value="1"/>
</dbReference>
<keyword evidence="13" id="KW-1185">Reference proteome</keyword>
<organism evidence="12 13">
    <name type="scientific">Holothuria leucospilota</name>
    <name type="common">Black long sea cucumber</name>
    <name type="synonym">Mertensiothuria leucospilota</name>
    <dbReference type="NCBI Taxonomy" id="206669"/>
    <lineage>
        <taxon>Eukaryota</taxon>
        <taxon>Metazoa</taxon>
        <taxon>Echinodermata</taxon>
        <taxon>Eleutherozoa</taxon>
        <taxon>Echinozoa</taxon>
        <taxon>Holothuroidea</taxon>
        <taxon>Aspidochirotacea</taxon>
        <taxon>Aspidochirotida</taxon>
        <taxon>Holothuriidae</taxon>
        <taxon>Holothuria</taxon>
    </lineage>
</organism>
<feature type="transmembrane region" description="Helical" evidence="10">
    <location>
        <begin position="369"/>
        <end position="389"/>
    </location>
</feature>
<keyword evidence="6 10" id="KW-0472">Membrane</keyword>
<dbReference type="SUPFAM" id="SSF48403">
    <property type="entry name" value="Ankyrin repeat"/>
    <property type="match status" value="1"/>
</dbReference>
<keyword evidence="12" id="KW-0675">Receptor</keyword>
<gene>
    <name evidence="12" type="ORF">HOLleu_34300</name>
</gene>
<dbReference type="GO" id="GO:0034703">
    <property type="term" value="C:cation channel complex"/>
    <property type="evidence" value="ECO:0007669"/>
    <property type="project" value="TreeGrafter"/>
</dbReference>
<comment type="caution">
    <text evidence="12">The sequence shown here is derived from an EMBL/GenBank/DDBJ whole genome shotgun (WGS) entry which is preliminary data.</text>
</comment>
<evidence type="ECO:0000256" key="2">
    <source>
        <dbReference type="ARBA" id="ARBA00022448"/>
    </source>
</evidence>
<keyword evidence="7" id="KW-0407">Ion channel</keyword>
<dbReference type="GO" id="GO:0005886">
    <property type="term" value="C:plasma membrane"/>
    <property type="evidence" value="ECO:0007669"/>
    <property type="project" value="TreeGrafter"/>
</dbReference>
<keyword evidence="4 10" id="KW-1133">Transmembrane helix</keyword>
<dbReference type="Gene3D" id="1.10.287.70">
    <property type="match status" value="1"/>
</dbReference>
<feature type="transmembrane region" description="Helical" evidence="10">
    <location>
        <begin position="578"/>
        <end position="598"/>
    </location>
</feature>